<reference evidence="1" key="1">
    <citation type="submission" date="2016-05" db="EMBL/GenBank/DDBJ databases">
        <authorList>
            <person name="Lavstsen T."/>
            <person name="Jespersen J.S."/>
        </authorList>
    </citation>
    <scope>NUCLEOTIDE SEQUENCE</scope>
    <source>
        <tissue evidence="1">Brain</tissue>
    </source>
</reference>
<organism evidence="1">
    <name type="scientific">Nothobranchius kadleci</name>
    <name type="common">African annual killifish</name>
    <dbReference type="NCBI Taxonomy" id="1051664"/>
    <lineage>
        <taxon>Eukaryota</taxon>
        <taxon>Metazoa</taxon>
        <taxon>Chordata</taxon>
        <taxon>Craniata</taxon>
        <taxon>Vertebrata</taxon>
        <taxon>Euteleostomi</taxon>
        <taxon>Actinopterygii</taxon>
        <taxon>Neopterygii</taxon>
        <taxon>Teleostei</taxon>
        <taxon>Neoteleostei</taxon>
        <taxon>Acanthomorphata</taxon>
        <taxon>Ovalentaria</taxon>
        <taxon>Atherinomorphae</taxon>
        <taxon>Cyprinodontiformes</taxon>
        <taxon>Nothobranchiidae</taxon>
        <taxon>Nothobranchius</taxon>
    </lineage>
</organism>
<protein>
    <submittedName>
        <fullName evidence="1">Laminin, alpha 2</fullName>
    </submittedName>
</protein>
<reference evidence="1" key="2">
    <citation type="submission" date="2016-06" db="EMBL/GenBank/DDBJ databases">
        <title>The genome of a short-lived fish provides insights into sex chromosome evolution and the genetic control of aging.</title>
        <authorList>
            <person name="Reichwald K."/>
            <person name="Felder M."/>
            <person name="Petzold A."/>
            <person name="Koch P."/>
            <person name="Groth M."/>
            <person name="Platzer M."/>
        </authorList>
    </citation>
    <scope>NUCLEOTIDE SEQUENCE</scope>
    <source>
        <tissue evidence="1">Brain</tissue>
    </source>
</reference>
<accession>A0A1A8CIW4</accession>
<gene>
    <name evidence="1" type="primary">LAMA2</name>
</gene>
<feature type="non-terminal residue" evidence="1">
    <location>
        <position position="1"/>
    </location>
</feature>
<sequence>VIQPLSQVCWSRETTKTCWTASFWSPLLFRAAWWTGCLKLRFWRCYPARFSCFSAHTHLI</sequence>
<evidence type="ECO:0000313" key="1">
    <source>
        <dbReference type="EMBL" id="SBP78706.1"/>
    </source>
</evidence>
<dbReference type="EMBL" id="HADZ01014765">
    <property type="protein sequence ID" value="SBP78706.1"/>
    <property type="molecule type" value="Transcribed_RNA"/>
</dbReference>
<name>A0A1A8CIW4_NOTKA</name>
<proteinExistence type="predicted"/>
<dbReference type="AlphaFoldDB" id="A0A1A8CIW4"/>